<name>A0A1X2EPT9_9MYCO</name>
<protein>
    <submittedName>
        <fullName evidence="1">Uncharacterized protein</fullName>
    </submittedName>
</protein>
<evidence type="ECO:0000313" key="1">
    <source>
        <dbReference type="EMBL" id="ORX08077.1"/>
    </source>
</evidence>
<dbReference type="RefSeq" id="WP_085108449.1">
    <property type="nucleotide sequence ID" value="NZ_JACKSN010000105.1"/>
</dbReference>
<comment type="caution">
    <text evidence="1">The sequence shown here is derived from an EMBL/GenBank/DDBJ whole genome shotgun (WGS) entry which is preliminary data.</text>
</comment>
<keyword evidence="2" id="KW-1185">Reference proteome</keyword>
<gene>
    <name evidence="1" type="ORF">AWC30_03985</name>
</gene>
<reference evidence="1 2" key="1">
    <citation type="submission" date="2016-01" db="EMBL/GenBank/DDBJ databases">
        <title>The new phylogeny of the genus Mycobacterium.</title>
        <authorList>
            <person name="Tarcisio F."/>
            <person name="Conor M."/>
            <person name="Antonella G."/>
            <person name="Elisabetta G."/>
            <person name="Giulia F.S."/>
            <person name="Sara T."/>
            <person name="Anna F."/>
            <person name="Clotilde B."/>
            <person name="Roberto B."/>
            <person name="Veronica D.S."/>
            <person name="Fabio R."/>
            <person name="Monica P."/>
            <person name="Olivier J."/>
            <person name="Enrico T."/>
            <person name="Nicola S."/>
        </authorList>
    </citation>
    <scope>NUCLEOTIDE SEQUENCE [LARGE SCALE GENOMIC DNA]</scope>
    <source>
        <strain evidence="1 2">DSM 44153</strain>
    </source>
</reference>
<evidence type="ECO:0000313" key="2">
    <source>
        <dbReference type="Proteomes" id="UP000193090"/>
    </source>
</evidence>
<accession>A0A1X2EPT9</accession>
<dbReference type="EMBL" id="LQPZ01000008">
    <property type="protein sequence ID" value="ORX08077.1"/>
    <property type="molecule type" value="Genomic_DNA"/>
</dbReference>
<proteinExistence type="predicted"/>
<organism evidence="1 2">
    <name type="scientific">Mycolicibacillus trivialis</name>
    <dbReference type="NCBI Taxonomy" id="1798"/>
    <lineage>
        <taxon>Bacteria</taxon>
        <taxon>Bacillati</taxon>
        <taxon>Actinomycetota</taxon>
        <taxon>Actinomycetes</taxon>
        <taxon>Mycobacteriales</taxon>
        <taxon>Mycobacteriaceae</taxon>
        <taxon>Mycolicibacillus</taxon>
    </lineage>
</organism>
<sequence>MTTYRANVEQTPAPDDMVTTTAEHLAVTLSPSDDGTQLAIGLQMTLPGVIGNLRVLLGREQTTALHHDLAALMLLSERQVQELIDNMGGTTK</sequence>
<dbReference type="STRING" id="1798.AWC30_03985"/>
<dbReference type="Proteomes" id="UP000193090">
    <property type="component" value="Unassembled WGS sequence"/>
</dbReference>
<dbReference type="AlphaFoldDB" id="A0A1X2EPT9"/>